<comment type="caution">
    <text evidence="11">The sequence shown here is derived from an EMBL/GenBank/DDBJ whole genome shotgun (WGS) entry which is preliminary data.</text>
</comment>
<evidence type="ECO:0000256" key="2">
    <source>
        <dbReference type="ARBA" id="ARBA00004664"/>
    </source>
</evidence>
<dbReference type="EMBL" id="JBHRTI010000003">
    <property type="protein sequence ID" value="MFC3146411.1"/>
    <property type="molecule type" value="Genomic_DNA"/>
</dbReference>
<reference evidence="12" key="1">
    <citation type="journal article" date="2019" name="Int. J. Syst. Evol. Microbiol.">
        <title>The Global Catalogue of Microorganisms (GCM) 10K type strain sequencing project: providing services to taxonomists for standard genome sequencing and annotation.</title>
        <authorList>
            <consortium name="The Broad Institute Genomics Platform"/>
            <consortium name="The Broad Institute Genome Sequencing Center for Infectious Disease"/>
            <person name="Wu L."/>
            <person name="Ma J."/>
        </authorList>
    </citation>
    <scope>NUCLEOTIDE SEQUENCE [LARGE SCALE GENOMIC DNA]</scope>
    <source>
        <strain evidence="12">KCTC 52168</strain>
    </source>
</reference>
<evidence type="ECO:0000256" key="5">
    <source>
        <dbReference type="ARBA" id="ARBA00022605"/>
    </source>
</evidence>
<proteinExistence type="inferred from homology"/>
<feature type="domain" description="N-(5'phosphoribosyl) anthranilate isomerase (PRAI)" evidence="10">
    <location>
        <begin position="12"/>
        <end position="237"/>
    </location>
</feature>
<evidence type="ECO:0000256" key="1">
    <source>
        <dbReference type="ARBA" id="ARBA00001164"/>
    </source>
</evidence>
<dbReference type="PANTHER" id="PTHR42894:SF1">
    <property type="entry name" value="N-(5'-PHOSPHORIBOSYL)ANTHRANILATE ISOMERASE"/>
    <property type="match status" value="1"/>
</dbReference>
<accession>A0ABV7H475</accession>
<dbReference type="Pfam" id="PF00697">
    <property type="entry name" value="PRAI"/>
    <property type="match status" value="1"/>
</dbReference>
<dbReference type="EC" id="5.3.1.24" evidence="3 9"/>
<dbReference type="SUPFAM" id="SSF51366">
    <property type="entry name" value="Ribulose-phoshate binding barrel"/>
    <property type="match status" value="1"/>
</dbReference>
<keyword evidence="12" id="KW-1185">Reference proteome</keyword>
<evidence type="ECO:0000256" key="3">
    <source>
        <dbReference type="ARBA" id="ARBA00012572"/>
    </source>
</evidence>
<protein>
    <recommendedName>
        <fullName evidence="4 9">N-(5'-phosphoribosyl)anthranilate isomerase</fullName>
        <shortName evidence="9">PRAI</shortName>
        <ecNumber evidence="3 9">5.3.1.24</ecNumber>
    </recommendedName>
</protein>
<dbReference type="InterPro" id="IPR044643">
    <property type="entry name" value="TrpF_fam"/>
</dbReference>
<dbReference type="HAMAP" id="MF_00135">
    <property type="entry name" value="PRAI"/>
    <property type="match status" value="1"/>
</dbReference>
<dbReference type="InterPro" id="IPR011060">
    <property type="entry name" value="RibuloseP-bd_barrel"/>
</dbReference>
<organism evidence="11 12">
    <name type="scientific">Piscinibacterium candidicorallinum</name>
    <dbReference type="NCBI Taxonomy" id="1793872"/>
    <lineage>
        <taxon>Bacteria</taxon>
        <taxon>Pseudomonadati</taxon>
        <taxon>Pseudomonadota</taxon>
        <taxon>Betaproteobacteria</taxon>
        <taxon>Burkholderiales</taxon>
        <taxon>Piscinibacterium</taxon>
    </lineage>
</organism>
<dbReference type="Gene3D" id="3.20.20.70">
    <property type="entry name" value="Aldolase class I"/>
    <property type="match status" value="1"/>
</dbReference>
<evidence type="ECO:0000256" key="7">
    <source>
        <dbReference type="ARBA" id="ARBA00023141"/>
    </source>
</evidence>
<comment type="similarity">
    <text evidence="9">Belongs to the TrpF family.</text>
</comment>
<name>A0ABV7H475_9BURK</name>
<dbReference type="InterPro" id="IPR001240">
    <property type="entry name" value="PRAI_dom"/>
</dbReference>
<dbReference type="GO" id="GO:0016853">
    <property type="term" value="F:isomerase activity"/>
    <property type="evidence" value="ECO:0007669"/>
    <property type="project" value="UniProtKB-KW"/>
</dbReference>
<comment type="pathway">
    <text evidence="2 9">Amino-acid biosynthesis; L-tryptophan biosynthesis; L-tryptophan from chorismate: step 3/5.</text>
</comment>
<keyword evidence="8 9" id="KW-0413">Isomerase</keyword>
<dbReference type="Proteomes" id="UP001595556">
    <property type="component" value="Unassembled WGS sequence"/>
</dbReference>
<sequence>MSTATPAARTRIKICGITRWEDARAAVDAGADALGFVFWPGSARYIEPAAAAEIVRCVPAFVQTVGLFVQAQPLEVARAVQASGVQMIQCHGGERAAQCELAAVAANRPWMRAFGVGQGSAEGASADALLHSVQAFRGASAWLFDTASAGHGGSGTPFDWQILHQCAARLNANPDSAPPLVLSGGLSAQNVAGAIELLRPTGRLFAVDVSSGVEALDADGKPKKGLKDPARIRAFVDQVNKADTRSSI</sequence>
<dbReference type="RefSeq" id="WP_377300683.1">
    <property type="nucleotide sequence ID" value="NZ_CP180191.1"/>
</dbReference>
<evidence type="ECO:0000256" key="9">
    <source>
        <dbReference type="HAMAP-Rule" id="MF_00135"/>
    </source>
</evidence>
<keyword evidence="5 9" id="KW-0028">Amino-acid biosynthesis</keyword>
<evidence type="ECO:0000256" key="8">
    <source>
        <dbReference type="ARBA" id="ARBA00023235"/>
    </source>
</evidence>
<dbReference type="CDD" id="cd00405">
    <property type="entry name" value="PRAI"/>
    <property type="match status" value="1"/>
</dbReference>
<gene>
    <name evidence="9" type="primary">trpF</name>
    <name evidence="11" type="ORF">ACFOEN_02000</name>
</gene>
<dbReference type="InterPro" id="IPR013785">
    <property type="entry name" value="Aldolase_TIM"/>
</dbReference>
<evidence type="ECO:0000256" key="6">
    <source>
        <dbReference type="ARBA" id="ARBA00022822"/>
    </source>
</evidence>
<evidence type="ECO:0000256" key="4">
    <source>
        <dbReference type="ARBA" id="ARBA00022272"/>
    </source>
</evidence>
<dbReference type="PANTHER" id="PTHR42894">
    <property type="entry name" value="N-(5'-PHOSPHORIBOSYL)ANTHRANILATE ISOMERASE"/>
    <property type="match status" value="1"/>
</dbReference>
<keyword evidence="6 9" id="KW-0822">Tryptophan biosynthesis</keyword>
<keyword evidence="7 9" id="KW-0057">Aromatic amino acid biosynthesis</keyword>
<evidence type="ECO:0000313" key="12">
    <source>
        <dbReference type="Proteomes" id="UP001595556"/>
    </source>
</evidence>
<evidence type="ECO:0000313" key="11">
    <source>
        <dbReference type="EMBL" id="MFC3146411.1"/>
    </source>
</evidence>
<evidence type="ECO:0000259" key="10">
    <source>
        <dbReference type="Pfam" id="PF00697"/>
    </source>
</evidence>
<comment type="catalytic activity">
    <reaction evidence="1 9">
        <text>N-(5-phospho-beta-D-ribosyl)anthranilate = 1-(2-carboxyphenylamino)-1-deoxy-D-ribulose 5-phosphate</text>
        <dbReference type="Rhea" id="RHEA:21540"/>
        <dbReference type="ChEBI" id="CHEBI:18277"/>
        <dbReference type="ChEBI" id="CHEBI:58613"/>
        <dbReference type="EC" id="5.3.1.24"/>
    </reaction>
</comment>